<dbReference type="SUPFAM" id="SSF47741">
    <property type="entry name" value="CO dehydrogenase ISP C-domain like"/>
    <property type="match status" value="1"/>
</dbReference>
<dbReference type="PROSITE" id="PS51387">
    <property type="entry name" value="FAD_PCMH"/>
    <property type="match status" value="1"/>
</dbReference>
<accession>A0ABV0XE43</accession>
<dbReference type="Proteomes" id="UP001469553">
    <property type="component" value="Unassembled WGS sequence"/>
</dbReference>
<dbReference type="SUPFAM" id="SSF54665">
    <property type="entry name" value="CO dehydrogenase molybdoprotein N-domain-like"/>
    <property type="match status" value="1"/>
</dbReference>
<dbReference type="SUPFAM" id="SSF55447">
    <property type="entry name" value="CO dehydrogenase flavoprotein C-terminal domain-like"/>
    <property type="match status" value="1"/>
</dbReference>
<comment type="similarity">
    <text evidence="3">Belongs to the xanthine dehydrogenase family.</text>
</comment>
<dbReference type="InterPro" id="IPR037165">
    <property type="entry name" value="AldOxase/xan_DH_Mopterin-bd_sf"/>
</dbReference>
<dbReference type="PROSITE" id="PS51363">
    <property type="entry name" value="W2"/>
    <property type="match status" value="1"/>
</dbReference>
<evidence type="ECO:0000256" key="14">
    <source>
        <dbReference type="SAM" id="MobiDB-lite"/>
    </source>
</evidence>
<dbReference type="SMART" id="SM01092">
    <property type="entry name" value="CO_deh_flav_C"/>
    <property type="match status" value="1"/>
</dbReference>
<dbReference type="EMBL" id="JAHRIP010000774">
    <property type="protein sequence ID" value="MEQ2279731.1"/>
    <property type="molecule type" value="Genomic_DNA"/>
</dbReference>
<dbReference type="SMART" id="SM00515">
    <property type="entry name" value="eIF5C"/>
    <property type="match status" value="1"/>
</dbReference>
<dbReference type="Pfam" id="PF03450">
    <property type="entry name" value="CO_deh_flav_C"/>
    <property type="match status" value="1"/>
</dbReference>
<keyword evidence="11" id="KW-0408">Iron</keyword>
<dbReference type="InterPro" id="IPR043510">
    <property type="entry name" value="W2_5MP1/2"/>
</dbReference>
<dbReference type="SUPFAM" id="SSF56176">
    <property type="entry name" value="FAD-binding/transporter-associated domain-like"/>
    <property type="match status" value="1"/>
</dbReference>
<dbReference type="Gene3D" id="1.25.40.180">
    <property type="match status" value="1"/>
</dbReference>
<comment type="similarity">
    <text evidence="4">Belongs to the BZW family.</text>
</comment>
<dbReference type="Gene3D" id="3.10.20.30">
    <property type="match status" value="1"/>
</dbReference>
<dbReference type="Gene3D" id="3.90.1170.50">
    <property type="entry name" value="Aldehyde oxidase/xanthine dehydrogenase, a/b hammerhead"/>
    <property type="match status" value="1"/>
</dbReference>
<sequence>PVSLHCTISHYSANACLLPLCQLHGAAITTVEGIGSSKTRIHPVQERIAKAHGSQCGFCTPGMVMSMYALLRNKPQPTMDDITQALAGNLCRCTGYRPIVDGCRTFCPEGNCCQANGGANCCLNGEENTNESEHEKPRLFDRETFVPLDPTQELIFPPELILMAEASNLQTLTFHGERMTWVSPTSLEELVQLKMKHPRAPLVMGNTNIGPDIKFKGVLHPLIISPIRVKELFDVSEEPDGVWVGAGSSLSELHSLLEKMVTQLPEEKTELFRAMIQQLGNLGSQQIRNVASLGGNIVSAYPNSDLNPVLAAGNCKVRVVSSEGRREVPLNQEFFVGFVKTVLKPEDVALSVFIPFSRKGEFVRALRQAPRKEVSFATVTTGMRVCFSEGSRVVQEVSLYFGGMGPTTVSATRTCKAIMGRPWDEETLNKAYDVLLEELALPPSAPGGKVEFRRALTLSLLFKFNLDVLQKLKEMNVIKDEIPEKLQPLPKDIQPSLQEFQDVPKDQDNQDPVGRPMMHRSAISQATGEAVYCDDIPKTDGELFLVLVTSSRAHAKITGLDTSEALKLPGVVDVITASDIPGKKARPMFGYEQELFAEDEVFCVGQTVCAVLADTKTHAKRGAAAVKITYEDLPDPIFTIEDAIEKSSYYEPQRVIAKGDVTEAFKNVDRVYEGQIRMGGQEHFYMETQSMLVVPVGEEKEFKVYISTQWPTLIQEAVAETLDIQSNRVTCHVKRLGGAFGGKVIVTSVLASITSVAAWKTNRAVRCVLERGEDMLITGGRHPVLGKYKVGFMNNGRIMAVDYHYYANGGCFVDESVLISEKILLHLDNAYNIPNLRGHSAACRTNIPSNTAFRGFGVPQGLLVVENMVNDVAMALGRPADQVREINMYKGPSVTHYKVEFSPDNLQRCWEQCKLRSDYGARRKAVDQFNQQNRWKKRGISIIPIKYGIAFAESFLNQAGALVHIYKDGSVLVTHGGTEMGQGVHTKMQQVASRELHVPTSKIFISETSTATVPNTCPSAASFGTDANGMAVKDACEILYRRLEPVRLKDPKGSWESWVREAHVQKISLSATGFFRGKDLYFDWDKMEGEPYSYYTFGVCCSEVELDCLTGDYRTLKTDMVMDIGRSINPSVDIGQIEGAFTQGLGLYTLEELHYSPTGMLYSRGPSQYKIPAVCDMPLQFSVYLLPDSYNPHAIYSSKGIGEPTLFLGSSVFFAIKDAVAAARSDSGLSGPFSLDTPATPEKACLACASPFTKKGVKRVERCRSLAARITGTHARWAEPAVVRTGRSFCLDRSETPTLASLHLVHNRFLSALISVSFMNNQKQQKPTLTGQRFKTRKRDEKERFDPTQFQESIVQGLNQTGTDLEAVAKFLDASGAKLDYRRYAETLFDILVAGGMLAPGGTLSDDMTRTEFCLFTAQEDLETMQAYAQVFNKLIRRYKYLEKGFEEEIKKLLLFLKGFTESERNKLAMLTGILLANGSISASILISLYNENLVKEGVSAAFAVKLFKSWIHEKDINSVAGSLRKVGMDNRLMELFPANKRSCEHFSKYFTDAGLKELSDFARNQQSIGARKELQKELQEMMARGDPQKEIIAFTKEEMKKASLSEQALISIIWTSVMSSVEWNKKEELVTEQAIKHLKQYSDLLKAFTSQGLSELSLLLKIQEYCYDNIHFMKAFQKIVVLLYKADVLSEEAILKWYSEAHLAKGKSVFLEQMKKFVEWLKNAEEESESDEEEAD</sequence>
<feature type="region of interest" description="Disordered" evidence="14">
    <location>
        <begin position="1325"/>
        <end position="1346"/>
    </location>
</feature>
<dbReference type="SUPFAM" id="SSF56003">
    <property type="entry name" value="Molybdenum cofactor-binding domain"/>
    <property type="match status" value="1"/>
</dbReference>
<organism evidence="17 18">
    <name type="scientific">Ameca splendens</name>
    <dbReference type="NCBI Taxonomy" id="208324"/>
    <lineage>
        <taxon>Eukaryota</taxon>
        <taxon>Metazoa</taxon>
        <taxon>Chordata</taxon>
        <taxon>Craniata</taxon>
        <taxon>Vertebrata</taxon>
        <taxon>Euteleostomi</taxon>
        <taxon>Actinopterygii</taxon>
        <taxon>Neopterygii</taxon>
        <taxon>Teleostei</taxon>
        <taxon>Neoteleostei</taxon>
        <taxon>Acanthomorphata</taxon>
        <taxon>Ovalentaria</taxon>
        <taxon>Atherinomorphae</taxon>
        <taxon>Cyprinodontiformes</taxon>
        <taxon>Goodeidae</taxon>
        <taxon>Ameca</taxon>
    </lineage>
</organism>
<proteinExistence type="inferred from homology"/>
<dbReference type="Pfam" id="PF02738">
    <property type="entry name" value="MoCoBD_1"/>
    <property type="match status" value="1"/>
</dbReference>
<dbReference type="InterPro" id="IPR008274">
    <property type="entry name" value="AldOxase/xan_DH_MoCoBD1"/>
</dbReference>
<keyword evidence="7" id="KW-0001">2Fe-2S</keyword>
<dbReference type="InterPro" id="IPR005107">
    <property type="entry name" value="CO_DH_flav_C"/>
</dbReference>
<evidence type="ECO:0000256" key="10">
    <source>
        <dbReference type="ARBA" id="ARBA00023002"/>
    </source>
</evidence>
<dbReference type="InterPro" id="IPR000674">
    <property type="entry name" value="Ald_Oxase/Xan_DH_a/b"/>
</dbReference>
<keyword evidence="18" id="KW-1185">Reference proteome</keyword>
<dbReference type="InterPro" id="IPR046867">
    <property type="entry name" value="AldOxase/xan_DH_MoCoBD2"/>
</dbReference>
<evidence type="ECO:0000256" key="11">
    <source>
        <dbReference type="ARBA" id="ARBA00023004"/>
    </source>
</evidence>
<dbReference type="InterPro" id="IPR016208">
    <property type="entry name" value="Ald_Oxase/xanthine_DH-like"/>
</dbReference>
<dbReference type="InterPro" id="IPR002888">
    <property type="entry name" value="2Fe-2S-bd"/>
</dbReference>
<dbReference type="InterPro" id="IPR036683">
    <property type="entry name" value="CO_DH_flav_C_dom_sf"/>
</dbReference>
<keyword evidence="9" id="KW-0274">FAD</keyword>
<dbReference type="PANTHER" id="PTHR45444">
    <property type="entry name" value="XANTHINE DEHYDROGENASE"/>
    <property type="match status" value="1"/>
</dbReference>
<keyword evidence="10" id="KW-0560">Oxidoreductase</keyword>
<dbReference type="PROSITE" id="PS00559">
    <property type="entry name" value="MOLYBDOPTERIN_EUK"/>
    <property type="match status" value="1"/>
</dbReference>
<dbReference type="Pfam" id="PF20256">
    <property type="entry name" value="MoCoBD_2"/>
    <property type="match status" value="1"/>
</dbReference>
<dbReference type="InterPro" id="IPR022407">
    <property type="entry name" value="OxRdtase_Mopterin_BS"/>
</dbReference>
<evidence type="ECO:0008006" key="19">
    <source>
        <dbReference type="Google" id="ProtNLM"/>
    </source>
</evidence>
<name>A0ABV0XE43_9TELE</name>
<dbReference type="InterPro" id="IPR016169">
    <property type="entry name" value="FAD-bd_PCMH_sub2"/>
</dbReference>
<protein>
    <recommendedName>
        <fullName evidence="19">FAD-binding PCMH-type domain-containing protein</fullName>
    </recommendedName>
</protein>
<comment type="cofactor">
    <cofactor evidence="13">
        <name>[2Fe-2S] cluster</name>
        <dbReference type="ChEBI" id="CHEBI:190135"/>
    </cofactor>
</comment>
<evidence type="ECO:0000313" key="17">
    <source>
        <dbReference type="EMBL" id="MEQ2279731.1"/>
    </source>
</evidence>
<dbReference type="InterPro" id="IPR036856">
    <property type="entry name" value="Ald_Oxase/Xan_DH_a/b_sf"/>
</dbReference>
<reference evidence="17 18" key="1">
    <citation type="submission" date="2021-06" db="EMBL/GenBank/DDBJ databases">
        <authorList>
            <person name="Palmer J.M."/>
        </authorList>
    </citation>
    <scope>NUCLEOTIDE SEQUENCE [LARGE SCALE GENOMIC DNA]</scope>
    <source>
        <strain evidence="17 18">AS_MEX2019</strain>
        <tissue evidence="17">Muscle</tissue>
    </source>
</reference>
<dbReference type="Pfam" id="PF25504">
    <property type="entry name" value="HEAT_5MP1_2"/>
    <property type="match status" value="1"/>
</dbReference>
<dbReference type="Pfam" id="PF01799">
    <property type="entry name" value="Fer2_2"/>
    <property type="match status" value="1"/>
</dbReference>
<evidence type="ECO:0000256" key="9">
    <source>
        <dbReference type="ARBA" id="ARBA00022827"/>
    </source>
</evidence>
<dbReference type="Gene3D" id="3.30.390.50">
    <property type="entry name" value="CO dehydrogenase flavoprotein, C-terminal domain"/>
    <property type="match status" value="1"/>
</dbReference>
<dbReference type="InterPro" id="IPR016024">
    <property type="entry name" value="ARM-type_fold"/>
</dbReference>
<evidence type="ECO:0000259" key="16">
    <source>
        <dbReference type="PROSITE" id="PS51387"/>
    </source>
</evidence>
<dbReference type="Gene3D" id="3.30.465.10">
    <property type="match status" value="1"/>
</dbReference>
<evidence type="ECO:0000256" key="6">
    <source>
        <dbReference type="ARBA" id="ARBA00022630"/>
    </source>
</evidence>
<dbReference type="Pfam" id="PF01315">
    <property type="entry name" value="Ald_Xan_dh_C"/>
    <property type="match status" value="1"/>
</dbReference>
<dbReference type="Gene3D" id="3.30.43.10">
    <property type="entry name" value="Uridine Diphospho-n-acetylenolpyruvylglucosamine Reductase, domain 2"/>
    <property type="match status" value="1"/>
</dbReference>
<dbReference type="SUPFAM" id="SSF48371">
    <property type="entry name" value="ARM repeat"/>
    <property type="match status" value="1"/>
</dbReference>
<dbReference type="InterPro" id="IPR016167">
    <property type="entry name" value="FAD-bd_PCMH_sub1"/>
</dbReference>
<feature type="non-terminal residue" evidence="17">
    <location>
        <position position="1"/>
    </location>
</feature>
<feature type="domain" description="FAD-binding PCMH-type" evidence="16">
    <location>
        <begin position="174"/>
        <end position="359"/>
    </location>
</feature>
<keyword evidence="12" id="KW-0411">Iron-sulfur</keyword>
<evidence type="ECO:0000256" key="7">
    <source>
        <dbReference type="ARBA" id="ARBA00022714"/>
    </source>
</evidence>
<dbReference type="InterPro" id="IPR016166">
    <property type="entry name" value="FAD-bd_PCMH"/>
</dbReference>
<comment type="caution">
    <text evidence="17">The sequence shown here is derived from an EMBL/GenBank/DDBJ whole genome shotgun (WGS) entry which is preliminary data.</text>
</comment>
<dbReference type="Pfam" id="PF00941">
    <property type="entry name" value="FAD_binding_5"/>
    <property type="match status" value="1"/>
</dbReference>
<dbReference type="InterPro" id="IPR012675">
    <property type="entry name" value="Beta-grasp_dom_sf"/>
</dbReference>
<evidence type="ECO:0000256" key="12">
    <source>
        <dbReference type="ARBA" id="ARBA00023014"/>
    </source>
</evidence>
<evidence type="ECO:0000256" key="13">
    <source>
        <dbReference type="ARBA" id="ARBA00034078"/>
    </source>
</evidence>
<dbReference type="InterPro" id="IPR036318">
    <property type="entry name" value="FAD-bd_PCMH-like_sf"/>
</dbReference>
<gene>
    <name evidence="17" type="ORF">AMECASPLE_012367</name>
</gene>
<keyword evidence="5" id="KW-0500">Molybdenum</keyword>
<keyword evidence="8" id="KW-0479">Metal-binding</keyword>
<evidence type="ECO:0000313" key="18">
    <source>
        <dbReference type="Proteomes" id="UP001469553"/>
    </source>
</evidence>
<evidence type="ECO:0000256" key="5">
    <source>
        <dbReference type="ARBA" id="ARBA00022505"/>
    </source>
</evidence>
<dbReference type="CDD" id="cd11560">
    <property type="entry name" value="W2_eIF5C_like"/>
    <property type="match status" value="1"/>
</dbReference>
<evidence type="ECO:0000256" key="4">
    <source>
        <dbReference type="ARBA" id="ARBA00008151"/>
    </source>
</evidence>
<dbReference type="Gene3D" id="1.10.150.120">
    <property type="entry name" value="[2Fe-2S]-binding domain"/>
    <property type="match status" value="1"/>
</dbReference>
<dbReference type="Pfam" id="PF02020">
    <property type="entry name" value="W2"/>
    <property type="match status" value="1"/>
</dbReference>
<comment type="cofactor">
    <cofactor evidence="2">
        <name>FAD</name>
        <dbReference type="ChEBI" id="CHEBI:57692"/>
    </cofactor>
</comment>
<dbReference type="InterPro" id="IPR036884">
    <property type="entry name" value="2Fe-2S-bd_dom_sf"/>
</dbReference>
<dbReference type="PANTHER" id="PTHR45444:SF3">
    <property type="entry name" value="XANTHINE DEHYDROGENASE"/>
    <property type="match status" value="1"/>
</dbReference>
<comment type="cofactor">
    <cofactor evidence="1">
        <name>Mo-molybdopterin</name>
        <dbReference type="ChEBI" id="CHEBI:71302"/>
    </cofactor>
</comment>
<evidence type="ECO:0000256" key="8">
    <source>
        <dbReference type="ARBA" id="ARBA00022723"/>
    </source>
</evidence>
<dbReference type="InterPro" id="IPR003307">
    <property type="entry name" value="W2_domain"/>
</dbReference>
<dbReference type="SMART" id="SM01008">
    <property type="entry name" value="Ald_Xan_dh_C"/>
    <property type="match status" value="1"/>
</dbReference>
<dbReference type="Gene3D" id="3.30.365.10">
    <property type="entry name" value="Aldehyde oxidase/xanthine dehydrogenase, molybdopterin binding domain"/>
    <property type="match status" value="4"/>
</dbReference>
<dbReference type="InterPro" id="IPR002346">
    <property type="entry name" value="Mopterin_DH_FAD-bd"/>
</dbReference>
<feature type="domain" description="W2" evidence="15">
    <location>
        <begin position="1565"/>
        <end position="1732"/>
    </location>
</feature>
<evidence type="ECO:0000259" key="15">
    <source>
        <dbReference type="PROSITE" id="PS51363"/>
    </source>
</evidence>
<dbReference type="InterPro" id="IPR057397">
    <property type="entry name" value="HEAT_5MP1_2"/>
</dbReference>
<keyword evidence="6" id="KW-0285">Flavoprotein</keyword>
<evidence type="ECO:0000256" key="3">
    <source>
        <dbReference type="ARBA" id="ARBA00006849"/>
    </source>
</evidence>
<evidence type="ECO:0000256" key="2">
    <source>
        <dbReference type="ARBA" id="ARBA00001974"/>
    </source>
</evidence>
<evidence type="ECO:0000256" key="1">
    <source>
        <dbReference type="ARBA" id="ARBA00001924"/>
    </source>
</evidence>